<proteinExistence type="predicted"/>
<reference evidence="1" key="2">
    <citation type="submission" date="2022-01" db="EMBL/GenBank/DDBJ databases">
        <authorList>
            <person name="Yamashiro T."/>
            <person name="Shiraishi A."/>
            <person name="Satake H."/>
            <person name="Nakayama K."/>
        </authorList>
    </citation>
    <scope>NUCLEOTIDE SEQUENCE</scope>
</reference>
<sequence length="225" mass="24972">MLQTMNMSLMDAKEMVLFGRKKSDFWVGDGDFQDIHGVGYEDNFVITPLGTKASSVKDRGSWEIHADDIGKACQTCPGIKAGTPQQGPKVGTTEVFLTDCGDVKNTKRVTTDGEYWVATSVLDSLQGIRVNESVTERKRFVKYFPAVICDLSAHLSIAHRVTKGGLIEERKRFVKYFPAVLCDLSAHLSIAHRVTKGGLIELKAIKYKGYPQRINIFSLEVNILA</sequence>
<protein>
    <submittedName>
        <fullName evidence="1">Uncharacterized protein</fullName>
    </submittedName>
</protein>
<dbReference type="Proteomes" id="UP001151760">
    <property type="component" value="Unassembled WGS sequence"/>
</dbReference>
<keyword evidence="2" id="KW-1185">Reference proteome</keyword>
<organism evidence="1 2">
    <name type="scientific">Tanacetum coccineum</name>
    <dbReference type="NCBI Taxonomy" id="301880"/>
    <lineage>
        <taxon>Eukaryota</taxon>
        <taxon>Viridiplantae</taxon>
        <taxon>Streptophyta</taxon>
        <taxon>Embryophyta</taxon>
        <taxon>Tracheophyta</taxon>
        <taxon>Spermatophyta</taxon>
        <taxon>Magnoliopsida</taxon>
        <taxon>eudicotyledons</taxon>
        <taxon>Gunneridae</taxon>
        <taxon>Pentapetalae</taxon>
        <taxon>asterids</taxon>
        <taxon>campanulids</taxon>
        <taxon>Asterales</taxon>
        <taxon>Asteraceae</taxon>
        <taxon>Asteroideae</taxon>
        <taxon>Anthemideae</taxon>
        <taxon>Anthemidinae</taxon>
        <taxon>Tanacetum</taxon>
    </lineage>
</organism>
<evidence type="ECO:0000313" key="1">
    <source>
        <dbReference type="EMBL" id="GJT15422.1"/>
    </source>
</evidence>
<comment type="caution">
    <text evidence="1">The sequence shown here is derived from an EMBL/GenBank/DDBJ whole genome shotgun (WGS) entry which is preliminary data.</text>
</comment>
<gene>
    <name evidence="1" type="ORF">Tco_0874128</name>
</gene>
<accession>A0ABQ5BNK0</accession>
<evidence type="ECO:0000313" key="2">
    <source>
        <dbReference type="Proteomes" id="UP001151760"/>
    </source>
</evidence>
<reference evidence="1" key="1">
    <citation type="journal article" date="2022" name="Int. J. Mol. Sci.">
        <title>Draft Genome of Tanacetum Coccineum: Genomic Comparison of Closely Related Tanacetum-Family Plants.</title>
        <authorList>
            <person name="Yamashiro T."/>
            <person name="Shiraishi A."/>
            <person name="Nakayama K."/>
            <person name="Satake H."/>
        </authorList>
    </citation>
    <scope>NUCLEOTIDE SEQUENCE</scope>
</reference>
<name>A0ABQ5BNK0_9ASTR</name>
<dbReference type="EMBL" id="BQNB010013395">
    <property type="protein sequence ID" value="GJT15422.1"/>
    <property type="molecule type" value="Genomic_DNA"/>
</dbReference>